<dbReference type="GO" id="GO:0008097">
    <property type="term" value="F:5S rRNA binding"/>
    <property type="evidence" value="ECO:0007669"/>
    <property type="project" value="TreeGrafter"/>
</dbReference>
<keyword evidence="3 5" id="KW-0690">Ribosome biogenesis</keyword>
<dbReference type="PANTHER" id="PTHR14211">
    <property type="entry name" value="GLIOMA SUPPRESSOR CANDIDATE REGION GENE 2"/>
    <property type="match status" value="1"/>
</dbReference>
<dbReference type="EMBL" id="OU900094">
    <property type="protein sequence ID" value="CAG9854812.1"/>
    <property type="molecule type" value="Genomic_DNA"/>
</dbReference>
<feature type="compositionally biased region" description="Acidic residues" evidence="6">
    <location>
        <begin position="257"/>
        <end position="267"/>
    </location>
</feature>
<reference evidence="7" key="1">
    <citation type="submission" date="2022-01" db="EMBL/GenBank/DDBJ databases">
        <authorList>
            <person name="King R."/>
        </authorList>
    </citation>
    <scope>NUCLEOTIDE SEQUENCE</scope>
</reference>
<dbReference type="GO" id="GO:0000027">
    <property type="term" value="P:ribosomal large subunit assembly"/>
    <property type="evidence" value="ECO:0007669"/>
    <property type="project" value="UniProtKB-UniRule"/>
</dbReference>
<feature type="compositionally biased region" description="Basic residues" evidence="6">
    <location>
        <begin position="275"/>
        <end position="288"/>
    </location>
</feature>
<name>A0A9N9XJI7_PHYSR</name>
<proteinExistence type="inferred from homology"/>
<evidence type="ECO:0000313" key="7">
    <source>
        <dbReference type="EMBL" id="CAG9854812.1"/>
    </source>
</evidence>
<evidence type="ECO:0000313" key="8">
    <source>
        <dbReference type="Proteomes" id="UP001153712"/>
    </source>
</evidence>
<organism evidence="7 8">
    <name type="scientific">Phyllotreta striolata</name>
    <name type="common">Striped flea beetle</name>
    <name type="synonym">Crioceris striolata</name>
    <dbReference type="NCBI Taxonomy" id="444603"/>
    <lineage>
        <taxon>Eukaryota</taxon>
        <taxon>Metazoa</taxon>
        <taxon>Ecdysozoa</taxon>
        <taxon>Arthropoda</taxon>
        <taxon>Hexapoda</taxon>
        <taxon>Insecta</taxon>
        <taxon>Pterygota</taxon>
        <taxon>Neoptera</taxon>
        <taxon>Endopterygota</taxon>
        <taxon>Coleoptera</taxon>
        <taxon>Polyphaga</taxon>
        <taxon>Cucujiformia</taxon>
        <taxon>Chrysomeloidea</taxon>
        <taxon>Chrysomelidae</taxon>
        <taxon>Galerucinae</taxon>
        <taxon>Alticini</taxon>
        <taxon>Phyllotreta</taxon>
    </lineage>
</organism>
<feature type="region of interest" description="Disordered" evidence="6">
    <location>
        <begin position="251"/>
        <end position="293"/>
    </location>
</feature>
<accession>A0A9N9XJI7</accession>
<dbReference type="InterPro" id="IPR011687">
    <property type="entry name" value="Nop53/GLTSCR2"/>
</dbReference>
<dbReference type="GO" id="GO:0005654">
    <property type="term" value="C:nucleoplasm"/>
    <property type="evidence" value="ECO:0007669"/>
    <property type="project" value="UniProtKB-SubCell"/>
</dbReference>
<evidence type="ECO:0000256" key="6">
    <source>
        <dbReference type="SAM" id="MobiDB-lite"/>
    </source>
</evidence>
<comment type="function">
    <text evidence="5">May play a role in ribosome biogenesis.</text>
</comment>
<feature type="region of interest" description="Disordered" evidence="6">
    <location>
        <begin position="90"/>
        <end position="192"/>
    </location>
</feature>
<dbReference type="GO" id="GO:0006364">
    <property type="term" value="P:rRNA processing"/>
    <property type="evidence" value="ECO:0007669"/>
    <property type="project" value="TreeGrafter"/>
</dbReference>
<sequence>MASTKRKRVSKKLKSAWRKHANVADVEDFLEEKRSEERLGELTTVPDEALFRIDSQVSKDIPVLRNRKKLAAAKELKCFSALRPYTNVPDPVTKRNRVRTKEERQSVFVRNKKSAKTSKLVKQTGKPLSKKKEPKRGEFNTNLWEEGNVNNPSTDEWVDSNTVKHNSNEVRKTRQSNKHKSPAIELPHPGMSYNPSYEDHQDLLRQVAEKEEKLIKEEEHLHRVTRGMFSKVTEEQRDQNWLLDMSQGLANTKSPQEEEEDESDEQDGVTNRSVKNNKKTLKQRRKKKEHLEAEKLRRQLKLQKKKITDIHNLKKIMNNIATVETKQTIRNKITQKKKEEKKKKTKTLSATKFEEPDLEFNLGREIAGNLRDLKTEGNLLNDRFKSMQKRNILAPTKRQTFKKPKVKKFTKATHKEGDWKKSVAKCFKD</sequence>
<protein>
    <recommendedName>
        <fullName evidence="2 5">Ribosome biogenesis protein NOP53</fullName>
    </recommendedName>
</protein>
<keyword evidence="4 5" id="KW-0539">Nucleus</keyword>
<dbReference type="PANTHER" id="PTHR14211:SF7">
    <property type="entry name" value="RIBOSOME BIOGENESIS PROTEIN NOP53"/>
    <property type="match status" value="1"/>
</dbReference>
<evidence type="ECO:0000256" key="4">
    <source>
        <dbReference type="ARBA" id="ARBA00023242"/>
    </source>
</evidence>
<dbReference type="AlphaFoldDB" id="A0A9N9XJI7"/>
<comment type="similarity">
    <text evidence="1 5">Belongs to the NOP53 family.</text>
</comment>
<keyword evidence="8" id="KW-1185">Reference proteome</keyword>
<evidence type="ECO:0000256" key="2">
    <source>
        <dbReference type="ARBA" id="ARBA00018339"/>
    </source>
</evidence>
<feature type="compositionally biased region" description="Polar residues" evidence="6">
    <location>
        <begin position="139"/>
        <end position="165"/>
    </location>
</feature>
<dbReference type="OrthoDB" id="5072at2759"/>
<comment type="subcellular location">
    <subcellularLocation>
        <location evidence="5">Nucleus</location>
        <location evidence="5">Nucleolus</location>
    </subcellularLocation>
    <subcellularLocation>
        <location evidence="5">Nucleus</location>
        <location evidence="5">Nucleoplasm</location>
    </subcellularLocation>
</comment>
<dbReference type="Pfam" id="PF07767">
    <property type="entry name" value="Nop53"/>
    <property type="match status" value="1"/>
</dbReference>
<evidence type="ECO:0000256" key="3">
    <source>
        <dbReference type="ARBA" id="ARBA00022517"/>
    </source>
</evidence>
<dbReference type="PIRSF" id="PIRSF017302">
    <property type="entry name" value="Gltscr2"/>
    <property type="match status" value="1"/>
</dbReference>
<gene>
    <name evidence="7" type="ORF">PHYEVI_LOCUS1272</name>
</gene>
<evidence type="ECO:0000256" key="5">
    <source>
        <dbReference type="PIRNR" id="PIRNR017302"/>
    </source>
</evidence>
<dbReference type="Proteomes" id="UP001153712">
    <property type="component" value="Chromosome 1"/>
</dbReference>
<dbReference type="GO" id="GO:0005730">
    <property type="term" value="C:nucleolus"/>
    <property type="evidence" value="ECO:0007669"/>
    <property type="project" value="UniProtKB-SubCell"/>
</dbReference>
<evidence type="ECO:0000256" key="1">
    <source>
        <dbReference type="ARBA" id="ARBA00008838"/>
    </source>
</evidence>